<keyword evidence="2 7" id="KW-0378">Hydrolase</keyword>
<dbReference type="GO" id="GO:0008422">
    <property type="term" value="F:beta-glucosidase activity"/>
    <property type="evidence" value="ECO:0007669"/>
    <property type="project" value="TreeGrafter"/>
</dbReference>
<evidence type="ECO:0000256" key="1">
    <source>
        <dbReference type="ARBA" id="ARBA00005641"/>
    </source>
</evidence>
<comment type="caution">
    <text evidence="10">The sequence shown here is derived from an EMBL/GenBank/DDBJ whole genome shotgun (WGS) entry which is preliminary data.</text>
</comment>
<dbReference type="InterPro" id="IPR050386">
    <property type="entry name" value="Glycosyl_hydrolase_5"/>
</dbReference>
<protein>
    <submittedName>
        <fullName evidence="10">Glycoside hydrolase family 5 protein</fullName>
    </submittedName>
</protein>
<evidence type="ECO:0000256" key="8">
    <source>
        <dbReference type="SAM" id="SignalP"/>
    </source>
</evidence>
<evidence type="ECO:0000259" key="9">
    <source>
        <dbReference type="Pfam" id="PF00150"/>
    </source>
</evidence>
<evidence type="ECO:0000256" key="6">
    <source>
        <dbReference type="ARBA" id="ARBA00023326"/>
    </source>
</evidence>
<evidence type="ECO:0000256" key="4">
    <source>
        <dbReference type="ARBA" id="ARBA00023277"/>
    </source>
</evidence>
<keyword evidence="5 7" id="KW-0326">Glycosidase</keyword>
<comment type="similarity">
    <text evidence="1 7">Belongs to the glycosyl hydrolase 5 (cellulase A) family.</text>
</comment>
<gene>
    <name evidence="10" type="ORF">JIN87_15765</name>
</gene>
<dbReference type="InterPro" id="IPR017853">
    <property type="entry name" value="GH"/>
</dbReference>
<dbReference type="Proteomes" id="UP000617628">
    <property type="component" value="Unassembled WGS sequence"/>
</dbReference>
<feature type="domain" description="Glycoside hydrolase family 5" evidence="9">
    <location>
        <begin position="60"/>
        <end position="363"/>
    </location>
</feature>
<dbReference type="PANTHER" id="PTHR31297">
    <property type="entry name" value="GLUCAN ENDO-1,6-BETA-GLUCOSIDASE B"/>
    <property type="match status" value="1"/>
</dbReference>
<dbReference type="PANTHER" id="PTHR31297:SF41">
    <property type="entry name" value="ENDOGLUCANASE, PUTATIVE (AFU_ORTHOLOGUE AFUA_5G01830)-RELATED"/>
    <property type="match status" value="1"/>
</dbReference>
<organism evidence="10 11">
    <name type="scientific">Pelagicoccus mobilis</name>
    <dbReference type="NCBI Taxonomy" id="415221"/>
    <lineage>
        <taxon>Bacteria</taxon>
        <taxon>Pseudomonadati</taxon>
        <taxon>Verrucomicrobiota</taxon>
        <taxon>Opitutia</taxon>
        <taxon>Puniceicoccales</taxon>
        <taxon>Pelagicoccaceae</taxon>
        <taxon>Pelagicoccus</taxon>
    </lineage>
</organism>
<dbReference type="InterPro" id="IPR001547">
    <property type="entry name" value="Glyco_hydro_5"/>
</dbReference>
<keyword evidence="6" id="KW-0624">Polysaccharide degradation</keyword>
<name>A0A934S1W3_9BACT</name>
<keyword evidence="8" id="KW-0732">Signal</keyword>
<evidence type="ECO:0000256" key="3">
    <source>
        <dbReference type="ARBA" id="ARBA00023001"/>
    </source>
</evidence>
<dbReference type="Pfam" id="PF00150">
    <property type="entry name" value="Cellulase"/>
    <property type="match status" value="1"/>
</dbReference>
<evidence type="ECO:0000313" key="11">
    <source>
        <dbReference type="Proteomes" id="UP000617628"/>
    </source>
</evidence>
<dbReference type="AlphaFoldDB" id="A0A934S1W3"/>
<keyword evidence="11" id="KW-1185">Reference proteome</keyword>
<dbReference type="GO" id="GO:0030245">
    <property type="term" value="P:cellulose catabolic process"/>
    <property type="evidence" value="ECO:0007669"/>
    <property type="project" value="UniProtKB-KW"/>
</dbReference>
<dbReference type="RefSeq" id="WP_200356550.1">
    <property type="nucleotide sequence ID" value="NZ_JAENIL010000029.1"/>
</dbReference>
<evidence type="ECO:0000256" key="2">
    <source>
        <dbReference type="ARBA" id="ARBA00022801"/>
    </source>
</evidence>
<dbReference type="GO" id="GO:0005576">
    <property type="term" value="C:extracellular region"/>
    <property type="evidence" value="ECO:0007669"/>
    <property type="project" value="TreeGrafter"/>
</dbReference>
<sequence>MTFKKFTLPLAVLCLGARLLFADSLYPNYNTDPEEPDFRGMGKSAVEIAAEINLGWNIGNTMEAMGGETAWGNPQVSEELIQLVKASGFDAVRIPCSWDQYANQETAEIDAEWLDRVKTVVQYCLDADLYVALNIHWDGGWLERNIETETQEAVNAKQKAFWEQIATHFREFDGRLLFASANEPHVENEAQMEVLMSFHQTFIDTVRATGGRNAFRVLIVQGPITDIEKTDTLMDQMPVDTIPGRLMAELHYYTPYNFALMQEDQSWGKQFYYWGKDFHSNTDVERNATWGEEETLLELFATAKAQFVDKGIPVLLGEFGAQLRMSLPEGADFELHRRSRNHYLNYVTKQANAHGFLPFYWDTGTLDGFASGLFDRDSNVIGDQEGLDALLEGAKDQYWAELSSSEKQALKNSDGDWANDRFEFLVGSDASSVESVPERPSVSVDELGRLVLSVARISPVRSELELWRSGNLLEWSNLPVETDLESDTVLRLLTVDALSREEASFFKLRIPEM</sequence>
<keyword evidence="4" id="KW-0119">Carbohydrate metabolism</keyword>
<dbReference type="EMBL" id="JAENIL010000029">
    <property type="protein sequence ID" value="MBK1878337.1"/>
    <property type="molecule type" value="Genomic_DNA"/>
</dbReference>
<dbReference type="GO" id="GO:0009986">
    <property type="term" value="C:cell surface"/>
    <property type="evidence" value="ECO:0007669"/>
    <property type="project" value="TreeGrafter"/>
</dbReference>
<feature type="signal peptide" evidence="8">
    <location>
        <begin position="1"/>
        <end position="22"/>
    </location>
</feature>
<feature type="chain" id="PRO_5037198632" evidence="8">
    <location>
        <begin position="23"/>
        <end position="513"/>
    </location>
</feature>
<proteinExistence type="inferred from homology"/>
<evidence type="ECO:0000313" key="10">
    <source>
        <dbReference type="EMBL" id="MBK1878337.1"/>
    </source>
</evidence>
<dbReference type="Gene3D" id="3.20.20.80">
    <property type="entry name" value="Glycosidases"/>
    <property type="match status" value="1"/>
</dbReference>
<evidence type="ECO:0000256" key="7">
    <source>
        <dbReference type="RuleBase" id="RU361153"/>
    </source>
</evidence>
<accession>A0A934S1W3</accession>
<reference evidence="10" key="1">
    <citation type="submission" date="2021-01" db="EMBL/GenBank/DDBJ databases">
        <title>Modified the classification status of verrucomicrobia.</title>
        <authorList>
            <person name="Feng X."/>
        </authorList>
    </citation>
    <scope>NUCLEOTIDE SEQUENCE</scope>
    <source>
        <strain evidence="10">KCTC 13126</strain>
    </source>
</reference>
<keyword evidence="3" id="KW-0136">Cellulose degradation</keyword>
<evidence type="ECO:0000256" key="5">
    <source>
        <dbReference type="ARBA" id="ARBA00023295"/>
    </source>
</evidence>
<dbReference type="SUPFAM" id="SSF51445">
    <property type="entry name" value="(Trans)glycosidases"/>
    <property type="match status" value="1"/>
</dbReference>